<comment type="caution">
    <text evidence="3">The sequence shown here is derived from an EMBL/GenBank/DDBJ whole genome shotgun (WGS) entry which is preliminary data.</text>
</comment>
<comment type="function">
    <text evidence="2">Part of ribonuclease P, a protein complex that generates mature tRNA molecules by cleaving their 5'-ends.</text>
</comment>
<reference evidence="3 4" key="1">
    <citation type="journal article" date="2015" name="Int. J. Syst. Evol. Microbiol.">
        <title>Methanoculleus sediminis sp. nov., a methanogen from sediments near a submarine mud volcano.</title>
        <authorList>
            <person name="Chen S.C."/>
            <person name="Chen M.F."/>
            <person name="Lai M.C."/>
            <person name="Weng C.Y."/>
            <person name="Wu S.Y."/>
            <person name="Lin S."/>
            <person name="Yang T.F."/>
            <person name="Chen P.C."/>
        </authorList>
    </citation>
    <scope>NUCLEOTIDE SEQUENCE [LARGE SCALE GENOMIC DNA]</scope>
    <source>
        <strain evidence="3 4">S3Fa</strain>
    </source>
</reference>
<protein>
    <recommendedName>
        <fullName evidence="2">Ribonuclease P protein component 2</fullName>
        <shortName evidence="2">RNase P component 2</shortName>
        <ecNumber evidence="2">3.1.26.5</ecNumber>
    </recommendedName>
    <alternativeName>
        <fullName evidence="2">Pop5</fullName>
    </alternativeName>
</protein>
<dbReference type="GO" id="GO:0001682">
    <property type="term" value="P:tRNA 5'-leader removal"/>
    <property type="evidence" value="ECO:0007669"/>
    <property type="project" value="UniProtKB-UniRule"/>
</dbReference>
<evidence type="ECO:0000256" key="1">
    <source>
        <dbReference type="ARBA" id="ARBA00022694"/>
    </source>
</evidence>
<keyword evidence="1 2" id="KW-0819">tRNA processing</keyword>
<keyword evidence="2" id="KW-0255">Endonuclease</keyword>
<dbReference type="HAMAP" id="MF_00755">
    <property type="entry name" value="RNase_P_2"/>
    <property type="match status" value="1"/>
</dbReference>
<gene>
    <name evidence="2" type="primary">rnp2</name>
    <name evidence="3" type="ORF">SZ63_08550</name>
</gene>
<accession>A0A0H1QXY0</accession>
<dbReference type="GO" id="GO:0004526">
    <property type="term" value="F:ribonuclease P activity"/>
    <property type="evidence" value="ECO:0007669"/>
    <property type="project" value="UniProtKB-UniRule"/>
</dbReference>
<dbReference type="Proteomes" id="UP000035301">
    <property type="component" value="Unassembled WGS sequence"/>
</dbReference>
<evidence type="ECO:0000313" key="4">
    <source>
        <dbReference type="Proteomes" id="UP000035301"/>
    </source>
</evidence>
<keyword evidence="2" id="KW-0963">Cytoplasm</keyword>
<comment type="subunit">
    <text evidence="2">Consists of a catalytic RNA component and at least 4-5 protein subunits.</text>
</comment>
<dbReference type="InterPro" id="IPR002759">
    <property type="entry name" value="Pop5/Rpp14/Rnp2-like"/>
</dbReference>
<comment type="catalytic activity">
    <reaction evidence="2">
        <text>Endonucleolytic cleavage of RNA, removing 5'-extranucleotides from tRNA precursor.</text>
        <dbReference type="EC" id="3.1.26.5"/>
    </reaction>
</comment>
<keyword evidence="2" id="KW-0378">Hydrolase</keyword>
<organism evidence="3 4">
    <name type="scientific">Methanoculleus sediminis</name>
    <dbReference type="NCBI Taxonomy" id="1550566"/>
    <lineage>
        <taxon>Archaea</taxon>
        <taxon>Methanobacteriati</taxon>
        <taxon>Methanobacteriota</taxon>
        <taxon>Stenosarchaea group</taxon>
        <taxon>Methanomicrobia</taxon>
        <taxon>Methanomicrobiales</taxon>
        <taxon>Methanomicrobiaceae</taxon>
        <taxon>Methanoculleus</taxon>
    </lineage>
</organism>
<sequence>MRPRPPAMRTKRRYILARLLPYRAQVDQRQLYFSVIEAATSLLGDAAAGLAQPAVVFCEGGYVVVRCRRGTEKDVAVALATVTSVADERIALRTVATSGTIHALRRRMKPIRHLAGDEEVKVGETYFAVYRYPRQKVDLVEKGIKHQKSLFFTEADLEER</sequence>
<dbReference type="AlphaFoldDB" id="A0A0H1QXY0"/>
<keyword evidence="2" id="KW-0540">Nuclease</keyword>
<comment type="subcellular location">
    <subcellularLocation>
        <location evidence="2">Cytoplasm</location>
    </subcellularLocation>
</comment>
<dbReference type="EC" id="3.1.26.5" evidence="2"/>
<dbReference type="PATRIC" id="fig|1550566.3.peg.1865"/>
<evidence type="ECO:0000313" key="3">
    <source>
        <dbReference type="EMBL" id="KLK87679.1"/>
    </source>
</evidence>
<dbReference type="STRING" id="1550566.SZ63_08550"/>
<keyword evidence="4" id="KW-1185">Reference proteome</keyword>
<dbReference type="InterPro" id="IPR038085">
    <property type="entry name" value="Rnp2-like_sf"/>
</dbReference>
<dbReference type="RefSeq" id="WP_048184286.1">
    <property type="nucleotide sequence ID" value="NZ_JXOJ01000004.1"/>
</dbReference>
<dbReference type="GO" id="GO:0030677">
    <property type="term" value="C:ribonuclease P complex"/>
    <property type="evidence" value="ECO:0007669"/>
    <property type="project" value="UniProtKB-UniRule"/>
</dbReference>
<proteinExistence type="inferred from homology"/>
<dbReference type="Pfam" id="PF01900">
    <property type="entry name" value="RNase_P_Rpp14"/>
    <property type="match status" value="1"/>
</dbReference>
<dbReference type="SUPFAM" id="SSF160350">
    <property type="entry name" value="Rnp2-like"/>
    <property type="match status" value="1"/>
</dbReference>
<dbReference type="GO" id="GO:0005737">
    <property type="term" value="C:cytoplasm"/>
    <property type="evidence" value="ECO:0007669"/>
    <property type="project" value="UniProtKB-SubCell"/>
</dbReference>
<dbReference type="OrthoDB" id="19261at2157"/>
<dbReference type="EMBL" id="JXOJ01000004">
    <property type="protein sequence ID" value="KLK87679.1"/>
    <property type="molecule type" value="Genomic_DNA"/>
</dbReference>
<name>A0A0H1QXY0_9EURY</name>
<comment type="similarity">
    <text evidence="2">Belongs to the eukaryotic/archaeal RNase P protein component 2 family.</text>
</comment>
<evidence type="ECO:0000256" key="2">
    <source>
        <dbReference type="HAMAP-Rule" id="MF_00755"/>
    </source>
</evidence>
<dbReference type="Gene3D" id="3.30.70.3250">
    <property type="entry name" value="Ribonuclease P, Pop5 subunit"/>
    <property type="match status" value="1"/>
</dbReference>